<sequence>MGGVMAADHLRKRDGHLVRLEVASVLNDSWASRDAVVFQVRAQACVIDAFAPRSEEPDDAIIPIVECAIRQEIMQISTSSRPIQKCSFFGFSAVQSERQVTAVPPSP</sequence>
<dbReference type="EMBL" id="CP022540">
    <property type="protein sequence ID" value="ASP22476.1"/>
    <property type="molecule type" value="Genomic_DNA"/>
</dbReference>
<dbReference type="KEGG" id="aht:ANTHELSMS3_03857"/>
<dbReference type="Proteomes" id="UP000203589">
    <property type="component" value="Chromosome"/>
</dbReference>
<gene>
    <name evidence="1" type="ORF">ANTHELSMS3_03857</name>
</gene>
<protein>
    <submittedName>
        <fullName evidence="1">Uncharacterized protein</fullName>
    </submittedName>
</protein>
<accession>A0A222E8H7</accession>
<evidence type="ECO:0000313" key="2">
    <source>
        <dbReference type="Proteomes" id="UP000203589"/>
    </source>
</evidence>
<dbReference type="AlphaFoldDB" id="A0A222E8H7"/>
<name>A0A222E8H7_9RHOB</name>
<organism evidence="1 2">
    <name type="scientific">Antarctobacter heliothermus</name>
    <dbReference type="NCBI Taxonomy" id="74033"/>
    <lineage>
        <taxon>Bacteria</taxon>
        <taxon>Pseudomonadati</taxon>
        <taxon>Pseudomonadota</taxon>
        <taxon>Alphaproteobacteria</taxon>
        <taxon>Rhodobacterales</taxon>
        <taxon>Roseobacteraceae</taxon>
        <taxon>Antarctobacter</taxon>
    </lineage>
</organism>
<keyword evidence="2" id="KW-1185">Reference proteome</keyword>
<reference evidence="1 2" key="1">
    <citation type="submission" date="2017-07" db="EMBL/GenBank/DDBJ databases">
        <title>Genome Sequence of Antarctobacter heliothermus Strain SMS3 Isolated from a culture of the Diatom Skeletonema marinoi.</title>
        <authorList>
            <person name="Topel M."/>
            <person name="Pinder M.I.M."/>
            <person name="Johansson O.N."/>
            <person name="Kourtchenko O."/>
            <person name="Godhe A."/>
            <person name="Clarke A.K."/>
        </authorList>
    </citation>
    <scope>NUCLEOTIDE SEQUENCE [LARGE SCALE GENOMIC DNA]</scope>
    <source>
        <strain evidence="1 2">SMS3</strain>
    </source>
</reference>
<evidence type="ECO:0000313" key="1">
    <source>
        <dbReference type="EMBL" id="ASP22476.1"/>
    </source>
</evidence>
<proteinExistence type="predicted"/>